<dbReference type="EMBL" id="AJVK01028427">
    <property type="status" value="NOT_ANNOTATED_CDS"/>
    <property type="molecule type" value="Genomic_DNA"/>
</dbReference>
<dbReference type="Proteomes" id="UP000092462">
    <property type="component" value="Unassembled WGS sequence"/>
</dbReference>
<evidence type="ECO:0000313" key="3">
    <source>
        <dbReference type="Proteomes" id="UP000092462"/>
    </source>
</evidence>
<dbReference type="VEuPathDB" id="VectorBase:PPAI004381"/>
<sequence>MSNSEDSMKFLWSAAIQLPGTSPTMQLLKAHYASRSISLAERSGAPPDNLQSFTGVSSMCPKCAAFWASGAFSLSLKPAKRLKARTKRFVIKHYRDKKNTKLRKISRKLAHKNFNSAVFTCRVCKNISKIPLVRSVKKKSPEPRNSLTSSPGKRLPGSQLENPPKKKKKKKDPFAGLNRDVLLAVQKKPQKTKEHPIQERPSVGKLARILKKTVSISGNKLDSMLK</sequence>
<organism evidence="2 3">
    <name type="scientific">Phlebotomus papatasi</name>
    <name type="common">Sandfly</name>
    <dbReference type="NCBI Taxonomy" id="29031"/>
    <lineage>
        <taxon>Eukaryota</taxon>
        <taxon>Metazoa</taxon>
        <taxon>Ecdysozoa</taxon>
        <taxon>Arthropoda</taxon>
        <taxon>Hexapoda</taxon>
        <taxon>Insecta</taxon>
        <taxon>Pterygota</taxon>
        <taxon>Neoptera</taxon>
        <taxon>Endopterygota</taxon>
        <taxon>Diptera</taxon>
        <taxon>Nematocera</taxon>
        <taxon>Psychodoidea</taxon>
        <taxon>Psychodidae</taxon>
        <taxon>Phlebotomus</taxon>
        <taxon>Phlebotomus</taxon>
    </lineage>
</organism>
<evidence type="ECO:0000313" key="2">
    <source>
        <dbReference type="EnsemblMetazoa" id="PPAI004381-PA"/>
    </source>
</evidence>
<proteinExistence type="predicted"/>
<feature type="region of interest" description="Disordered" evidence="1">
    <location>
        <begin position="135"/>
        <end position="179"/>
    </location>
</feature>
<dbReference type="EnsemblMetazoa" id="PPAI004381-RA">
    <property type="protein sequence ID" value="PPAI004381-PA"/>
    <property type="gene ID" value="PPAI004381"/>
</dbReference>
<protein>
    <submittedName>
        <fullName evidence="2">Uncharacterized protein</fullName>
    </submittedName>
</protein>
<keyword evidence="3" id="KW-1185">Reference proteome</keyword>
<name>A0A1B0D9R9_PHLPP</name>
<reference evidence="2" key="1">
    <citation type="submission" date="2022-08" db="UniProtKB">
        <authorList>
            <consortium name="EnsemblMetazoa"/>
        </authorList>
    </citation>
    <scope>IDENTIFICATION</scope>
    <source>
        <strain evidence="2">Israel</strain>
    </source>
</reference>
<evidence type="ECO:0000256" key="1">
    <source>
        <dbReference type="SAM" id="MobiDB-lite"/>
    </source>
</evidence>
<dbReference type="VEuPathDB" id="VectorBase:PPAPM1_004267"/>
<accession>A0A1B0D9R9</accession>
<dbReference type="AlphaFoldDB" id="A0A1B0D9R9"/>